<name>A0A521FQW5_9RHOB</name>
<feature type="transmembrane region" description="Helical" evidence="1">
    <location>
        <begin position="144"/>
        <end position="173"/>
    </location>
</feature>
<dbReference type="RefSeq" id="WP_142494901.1">
    <property type="nucleotide sequence ID" value="NZ_FXTO01000045.1"/>
</dbReference>
<gene>
    <name evidence="2" type="ORF">SAMN06265173_1458</name>
</gene>
<reference evidence="2 3" key="1">
    <citation type="submission" date="2017-05" db="EMBL/GenBank/DDBJ databases">
        <authorList>
            <person name="Varghese N."/>
            <person name="Submissions S."/>
        </authorList>
    </citation>
    <scope>NUCLEOTIDE SEQUENCE [LARGE SCALE GENOMIC DNA]</scope>
    <source>
        <strain evidence="2 3">DSM 29506</strain>
    </source>
</reference>
<keyword evidence="1" id="KW-0472">Membrane</keyword>
<organism evidence="2 3">
    <name type="scientific">Thalassovita litoralis</name>
    <dbReference type="NCBI Taxonomy" id="1010611"/>
    <lineage>
        <taxon>Bacteria</taxon>
        <taxon>Pseudomonadati</taxon>
        <taxon>Pseudomonadota</taxon>
        <taxon>Alphaproteobacteria</taxon>
        <taxon>Rhodobacterales</taxon>
        <taxon>Roseobacteraceae</taxon>
        <taxon>Thalassovita</taxon>
    </lineage>
</organism>
<proteinExistence type="predicted"/>
<accession>A0A521FQW5</accession>
<dbReference type="AlphaFoldDB" id="A0A521FQW5"/>
<dbReference type="Proteomes" id="UP000316030">
    <property type="component" value="Unassembled WGS sequence"/>
</dbReference>
<keyword evidence="3" id="KW-1185">Reference proteome</keyword>
<dbReference type="OrthoDB" id="7856966at2"/>
<evidence type="ECO:0000313" key="3">
    <source>
        <dbReference type="Proteomes" id="UP000316030"/>
    </source>
</evidence>
<keyword evidence="1" id="KW-0812">Transmembrane</keyword>
<dbReference type="EMBL" id="FXTO01000045">
    <property type="protein sequence ID" value="SMO98589.1"/>
    <property type="molecule type" value="Genomic_DNA"/>
</dbReference>
<sequence>MPAPDIHRSDAAHTLALGSVNARGRALGLQPEDRLIAIGETRFAGDTTNLSARFHGPSPRPQVLWFQRDGAVWPVQSQTAHLGRWRQIPMSEDDIPGDFRGKALQNWSVVVDADGRYDALPQHPTALAFLVPFHLIRMRLWGALLLWLALCALSVPLGWMAGLPLQALIWLYFWRSSPGLAHEDRIARGFRPWRVVAAHNETDLHRRMAALAPTLRFIHSAVPPPNG</sequence>
<evidence type="ECO:0000256" key="1">
    <source>
        <dbReference type="SAM" id="Phobius"/>
    </source>
</evidence>
<keyword evidence="1" id="KW-1133">Transmembrane helix</keyword>
<evidence type="ECO:0000313" key="2">
    <source>
        <dbReference type="EMBL" id="SMO98589.1"/>
    </source>
</evidence>
<protein>
    <submittedName>
        <fullName evidence="2">Uncharacterized protein</fullName>
    </submittedName>
</protein>